<feature type="domain" description="Aminoacyl-transfer RNA synthetases class-II family profile" evidence="14">
    <location>
        <begin position="120"/>
        <end position="345"/>
    </location>
</feature>
<dbReference type="SUPFAM" id="SSF55681">
    <property type="entry name" value="Class II aaRS and biotin synthetases"/>
    <property type="match status" value="1"/>
</dbReference>
<dbReference type="EMBL" id="DYZA01000079">
    <property type="protein sequence ID" value="HJD96868.1"/>
    <property type="molecule type" value="Genomic_DNA"/>
</dbReference>
<feature type="binding site" evidence="13">
    <location>
        <position position="253"/>
    </location>
    <ligand>
        <name>Mg(2+)</name>
        <dbReference type="ChEBI" id="CHEBI:18420"/>
        <note>shared with beta subunit</note>
    </ligand>
</feature>
<dbReference type="HAMAP" id="MF_00281">
    <property type="entry name" value="Phe_tRNA_synth_alpha1"/>
    <property type="match status" value="1"/>
</dbReference>
<comment type="caution">
    <text evidence="15">The sequence shown here is derived from an EMBL/GenBank/DDBJ whole genome shotgun (WGS) entry which is preliminary data.</text>
</comment>
<dbReference type="SUPFAM" id="SSF46589">
    <property type="entry name" value="tRNA-binding arm"/>
    <property type="match status" value="1"/>
</dbReference>
<evidence type="ECO:0000256" key="3">
    <source>
        <dbReference type="ARBA" id="ARBA00011209"/>
    </source>
</evidence>
<keyword evidence="7 13" id="KW-0547">Nucleotide-binding</keyword>
<keyword evidence="8 13" id="KW-0067">ATP-binding</keyword>
<dbReference type="Gene3D" id="3.30.930.10">
    <property type="entry name" value="Bira Bifunctional Protein, Domain 2"/>
    <property type="match status" value="1"/>
</dbReference>
<evidence type="ECO:0000256" key="5">
    <source>
        <dbReference type="ARBA" id="ARBA00022598"/>
    </source>
</evidence>
<dbReference type="Proteomes" id="UP000698963">
    <property type="component" value="Unassembled WGS sequence"/>
</dbReference>
<evidence type="ECO:0000256" key="2">
    <source>
        <dbReference type="ARBA" id="ARBA00010207"/>
    </source>
</evidence>
<dbReference type="InterPro" id="IPR004529">
    <property type="entry name" value="Phe-tRNA-synth_IIc_asu"/>
</dbReference>
<evidence type="ECO:0000256" key="7">
    <source>
        <dbReference type="ARBA" id="ARBA00022741"/>
    </source>
</evidence>
<evidence type="ECO:0000256" key="11">
    <source>
        <dbReference type="ARBA" id="ARBA00023146"/>
    </source>
</evidence>
<dbReference type="InterPro" id="IPR004188">
    <property type="entry name" value="Phe-tRNA_ligase_II_N"/>
</dbReference>
<comment type="subcellular location">
    <subcellularLocation>
        <location evidence="1 13">Cytoplasm</location>
    </subcellularLocation>
</comment>
<evidence type="ECO:0000313" key="15">
    <source>
        <dbReference type="EMBL" id="HJD96868.1"/>
    </source>
</evidence>
<dbReference type="GO" id="GO:0000049">
    <property type="term" value="F:tRNA binding"/>
    <property type="evidence" value="ECO:0007669"/>
    <property type="project" value="InterPro"/>
</dbReference>
<organism evidence="15 16">
    <name type="scientific">Mailhella massiliensis</name>
    <dbReference type="NCBI Taxonomy" id="1903261"/>
    <lineage>
        <taxon>Bacteria</taxon>
        <taxon>Pseudomonadati</taxon>
        <taxon>Thermodesulfobacteriota</taxon>
        <taxon>Desulfovibrionia</taxon>
        <taxon>Desulfovibrionales</taxon>
        <taxon>Desulfovibrionaceae</taxon>
        <taxon>Mailhella</taxon>
    </lineage>
</organism>
<dbReference type="PROSITE" id="PS50862">
    <property type="entry name" value="AA_TRNA_LIGASE_II"/>
    <property type="match status" value="1"/>
</dbReference>
<accession>A0A921AW62</accession>
<dbReference type="PANTHER" id="PTHR11538:SF41">
    <property type="entry name" value="PHENYLALANINE--TRNA LIGASE, MITOCHONDRIAL"/>
    <property type="match status" value="1"/>
</dbReference>
<dbReference type="GO" id="GO:0005737">
    <property type="term" value="C:cytoplasm"/>
    <property type="evidence" value="ECO:0007669"/>
    <property type="project" value="UniProtKB-SubCell"/>
</dbReference>
<protein>
    <recommendedName>
        <fullName evidence="13">Phenylalanine--tRNA ligase alpha subunit</fullName>
        <ecNumber evidence="13">6.1.1.20</ecNumber>
    </recommendedName>
    <alternativeName>
        <fullName evidence="13">Phenylalanyl-tRNA synthetase alpha subunit</fullName>
        <shortName evidence="13">PheRS</shortName>
    </alternativeName>
</protein>
<proteinExistence type="inferred from homology"/>
<reference evidence="15" key="1">
    <citation type="journal article" date="2021" name="PeerJ">
        <title>Extensive microbial diversity within the chicken gut microbiome revealed by metagenomics and culture.</title>
        <authorList>
            <person name="Gilroy R."/>
            <person name="Ravi A."/>
            <person name="Getino M."/>
            <person name="Pursley I."/>
            <person name="Horton D.L."/>
            <person name="Alikhan N.F."/>
            <person name="Baker D."/>
            <person name="Gharbi K."/>
            <person name="Hall N."/>
            <person name="Watson M."/>
            <person name="Adriaenssens E.M."/>
            <person name="Foster-Nyarko E."/>
            <person name="Jarju S."/>
            <person name="Secka A."/>
            <person name="Antonio M."/>
            <person name="Oren A."/>
            <person name="Chaudhuri R.R."/>
            <person name="La Ragione R."/>
            <person name="Hildebrand F."/>
            <person name="Pallen M.J."/>
        </authorList>
    </citation>
    <scope>NUCLEOTIDE SEQUENCE</scope>
    <source>
        <strain evidence="15">ChiGjej2B2-19336</strain>
    </source>
</reference>
<evidence type="ECO:0000256" key="12">
    <source>
        <dbReference type="ARBA" id="ARBA00049255"/>
    </source>
</evidence>
<keyword evidence="9 13" id="KW-0460">Magnesium</keyword>
<dbReference type="InterPro" id="IPR006195">
    <property type="entry name" value="aa-tRNA-synth_II"/>
</dbReference>
<evidence type="ECO:0000256" key="9">
    <source>
        <dbReference type="ARBA" id="ARBA00022842"/>
    </source>
</evidence>
<comment type="catalytic activity">
    <reaction evidence="12 13">
        <text>tRNA(Phe) + L-phenylalanine + ATP = L-phenylalanyl-tRNA(Phe) + AMP + diphosphate + H(+)</text>
        <dbReference type="Rhea" id="RHEA:19413"/>
        <dbReference type="Rhea" id="RHEA-COMP:9668"/>
        <dbReference type="Rhea" id="RHEA-COMP:9699"/>
        <dbReference type="ChEBI" id="CHEBI:15378"/>
        <dbReference type="ChEBI" id="CHEBI:30616"/>
        <dbReference type="ChEBI" id="CHEBI:33019"/>
        <dbReference type="ChEBI" id="CHEBI:58095"/>
        <dbReference type="ChEBI" id="CHEBI:78442"/>
        <dbReference type="ChEBI" id="CHEBI:78531"/>
        <dbReference type="ChEBI" id="CHEBI:456215"/>
        <dbReference type="EC" id="6.1.1.20"/>
    </reaction>
</comment>
<evidence type="ECO:0000256" key="10">
    <source>
        <dbReference type="ARBA" id="ARBA00022917"/>
    </source>
</evidence>
<dbReference type="GO" id="GO:0006432">
    <property type="term" value="P:phenylalanyl-tRNA aminoacylation"/>
    <property type="evidence" value="ECO:0007669"/>
    <property type="project" value="UniProtKB-UniRule"/>
</dbReference>
<keyword evidence="10 13" id="KW-0648">Protein biosynthesis</keyword>
<evidence type="ECO:0000256" key="6">
    <source>
        <dbReference type="ARBA" id="ARBA00022723"/>
    </source>
</evidence>
<dbReference type="InterPro" id="IPR010978">
    <property type="entry name" value="tRNA-bd_arm"/>
</dbReference>
<keyword evidence="4 13" id="KW-0963">Cytoplasm</keyword>
<dbReference type="CDD" id="cd00496">
    <property type="entry name" value="PheRS_alpha_core"/>
    <property type="match status" value="1"/>
</dbReference>
<name>A0A921AW62_9BACT</name>
<dbReference type="Pfam" id="PF02912">
    <property type="entry name" value="Phe_tRNA-synt_N"/>
    <property type="match status" value="1"/>
</dbReference>
<dbReference type="GO" id="GO:0000287">
    <property type="term" value="F:magnesium ion binding"/>
    <property type="evidence" value="ECO:0007669"/>
    <property type="project" value="UniProtKB-UniRule"/>
</dbReference>
<dbReference type="EC" id="6.1.1.20" evidence="13"/>
<keyword evidence="11 13" id="KW-0030">Aminoacyl-tRNA synthetase</keyword>
<evidence type="ECO:0000256" key="13">
    <source>
        <dbReference type="HAMAP-Rule" id="MF_00281"/>
    </source>
</evidence>
<dbReference type="NCBIfam" id="TIGR00468">
    <property type="entry name" value="pheS"/>
    <property type="match status" value="1"/>
</dbReference>
<dbReference type="GO" id="GO:0005524">
    <property type="term" value="F:ATP binding"/>
    <property type="evidence" value="ECO:0007669"/>
    <property type="project" value="UniProtKB-UniRule"/>
</dbReference>
<reference evidence="15" key="2">
    <citation type="submission" date="2021-09" db="EMBL/GenBank/DDBJ databases">
        <authorList>
            <person name="Gilroy R."/>
        </authorList>
    </citation>
    <scope>NUCLEOTIDE SEQUENCE</scope>
    <source>
        <strain evidence="15">ChiGjej2B2-19336</strain>
    </source>
</reference>
<evidence type="ECO:0000259" key="14">
    <source>
        <dbReference type="PROSITE" id="PS50862"/>
    </source>
</evidence>
<dbReference type="GO" id="GO:0004826">
    <property type="term" value="F:phenylalanine-tRNA ligase activity"/>
    <property type="evidence" value="ECO:0007669"/>
    <property type="project" value="UniProtKB-UniRule"/>
</dbReference>
<evidence type="ECO:0000256" key="4">
    <source>
        <dbReference type="ARBA" id="ARBA00022490"/>
    </source>
</evidence>
<dbReference type="PANTHER" id="PTHR11538">
    <property type="entry name" value="PHENYLALANYL-TRNA SYNTHETASE"/>
    <property type="match status" value="1"/>
</dbReference>
<keyword evidence="5 13" id="KW-0436">Ligase</keyword>
<dbReference type="InterPro" id="IPR045864">
    <property type="entry name" value="aa-tRNA-synth_II/BPL/LPL"/>
</dbReference>
<gene>
    <name evidence="13 15" type="primary">pheS</name>
    <name evidence="15" type="ORF">K8W16_04395</name>
</gene>
<evidence type="ECO:0000256" key="1">
    <source>
        <dbReference type="ARBA" id="ARBA00004496"/>
    </source>
</evidence>
<dbReference type="AlphaFoldDB" id="A0A921AW62"/>
<comment type="subunit">
    <text evidence="3 13">Tetramer of two alpha and two beta subunits.</text>
</comment>
<dbReference type="InterPro" id="IPR022911">
    <property type="entry name" value="Phe_tRNA_ligase_alpha1_bac"/>
</dbReference>
<dbReference type="RefSeq" id="WP_304121465.1">
    <property type="nucleotide sequence ID" value="NZ_DYZA01000079.1"/>
</dbReference>
<comment type="cofactor">
    <cofactor evidence="13">
        <name>Mg(2+)</name>
        <dbReference type="ChEBI" id="CHEBI:18420"/>
    </cofactor>
    <text evidence="13">Binds 2 magnesium ions per tetramer.</text>
</comment>
<evidence type="ECO:0000256" key="8">
    <source>
        <dbReference type="ARBA" id="ARBA00022840"/>
    </source>
</evidence>
<dbReference type="InterPro" id="IPR002319">
    <property type="entry name" value="Phenylalanyl-tRNA_Synthase"/>
</dbReference>
<dbReference type="Pfam" id="PF01409">
    <property type="entry name" value="tRNA-synt_2d"/>
    <property type="match status" value="1"/>
</dbReference>
<dbReference type="FunFam" id="3.30.930.10:FF:000003">
    <property type="entry name" value="Phenylalanine--tRNA ligase alpha subunit"/>
    <property type="match status" value="1"/>
</dbReference>
<keyword evidence="6 13" id="KW-0479">Metal-binding</keyword>
<sequence>MDFLEQLNGLPGKLDERLGRIASEAELEAARVDFLGRKGRLAELMSHMRELSPEERPAFGQAANAVKERLITMFEERLKRQEEEREAAFLAGFDPSLPGRTLWTGSLHPITLAMQEVCAVFQNMGYEIAGGPEVETDFNCFEALNMPPEHPARDMQDTLYITDKVLLRTHTSCVQVRTMMHRKPPLAIIGPGKVYRRDSDVTHTPMFHQIEGLLVDKHVTMADLRGTLTAFVRAVFGEKTRVRFRPSFFPFTEPSVEVDMSCTQCGGSGHVDGQVCRVCKGSGWLEILGSGMVDPAVFTSVGYDPDEVSGFAFGLGVERVAMLKYGLTDLRMNFENDVRFLHQFPA</sequence>
<evidence type="ECO:0000313" key="16">
    <source>
        <dbReference type="Proteomes" id="UP000698963"/>
    </source>
</evidence>
<comment type="similarity">
    <text evidence="2 13">Belongs to the class-II aminoacyl-tRNA synthetase family. Phe-tRNA synthetase alpha subunit type 1 subfamily.</text>
</comment>